<gene>
    <name evidence="2" type="ORF">A2209_00955</name>
</gene>
<evidence type="ECO:0008006" key="4">
    <source>
        <dbReference type="Google" id="ProtNLM"/>
    </source>
</evidence>
<dbReference type="NCBIfam" id="TIGR01509">
    <property type="entry name" value="HAD-SF-IA-v3"/>
    <property type="match status" value="1"/>
</dbReference>
<dbReference type="InterPro" id="IPR006439">
    <property type="entry name" value="HAD-SF_hydro_IA"/>
</dbReference>
<organism evidence="2 3">
    <name type="scientific">Candidatus Roizmanbacteria bacterium RIFOXYA1_FULL_41_12</name>
    <dbReference type="NCBI Taxonomy" id="1802082"/>
    <lineage>
        <taxon>Bacteria</taxon>
        <taxon>Candidatus Roizmaniibacteriota</taxon>
    </lineage>
</organism>
<evidence type="ECO:0000313" key="2">
    <source>
        <dbReference type="EMBL" id="OGK66551.1"/>
    </source>
</evidence>
<dbReference type="PANTHER" id="PTHR43316">
    <property type="entry name" value="HYDROLASE, HALOACID DELAHOGENASE-RELATED"/>
    <property type="match status" value="1"/>
</dbReference>
<reference evidence="2 3" key="1">
    <citation type="journal article" date="2016" name="Nat. Commun.">
        <title>Thousands of microbial genomes shed light on interconnected biogeochemical processes in an aquifer system.</title>
        <authorList>
            <person name="Anantharaman K."/>
            <person name="Brown C.T."/>
            <person name="Hug L.A."/>
            <person name="Sharon I."/>
            <person name="Castelle C.J."/>
            <person name="Probst A.J."/>
            <person name="Thomas B.C."/>
            <person name="Singh A."/>
            <person name="Wilkins M.J."/>
            <person name="Karaoz U."/>
            <person name="Brodie E.L."/>
            <person name="Williams K.H."/>
            <person name="Hubbard S.S."/>
            <person name="Banfield J.F."/>
        </authorList>
    </citation>
    <scope>NUCLEOTIDE SEQUENCE [LARGE SCALE GENOMIC DNA]</scope>
</reference>
<dbReference type="GO" id="GO:0016787">
    <property type="term" value="F:hydrolase activity"/>
    <property type="evidence" value="ECO:0007669"/>
    <property type="project" value="UniProtKB-KW"/>
</dbReference>
<dbReference type="AlphaFoldDB" id="A0A1F7KFA8"/>
<keyword evidence="1" id="KW-0378">Hydrolase</keyword>
<proteinExistence type="predicted"/>
<dbReference type="SUPFAM" id="SSF56784">
    <property type="entry name" value="HAD-like"/>
    <property type="match status" value="1"/>
</dbReference>
<dbReference type="SFLD" id="SFLDG01129">
    <property type="entry name" value="C1.5:_HAD__Beta-PGM__Phosphata"/>
    <property type="match status" value="1"/>
</dbReference>
<evidence type="ECO:0000256" key="1">
    <source>
        <dbReference type="ARBA" id="ARBA00022801"/>
    </source>
</evidence>
<dbReference type="SFLD" id="SFLDS00003">
    <property type="entry name" value="Haloacid_Dehalogenase"/>
    <property type="match status" value="1"/>
</dbReference>
<dbReference type="Gene3D" id="1.10.150.520">
    <property type="match status" value="1"/>
</dbReference>
<dbReference type="Gene3D" id="3.40.50.1000">
    <property type="entry name" value="HAD superfamily/HAD-like"/>
    <property type="match status" value="1"/>
</dbReference>
<protein>
    <recommendedName>
        <fullName evidence="4">HAD family hydrolase</fullName>
    </recommendedName>
</protein>
<dbReference type="InterPro" id="IPR036412">
    <property type="entry name" value="HAD-like_sf"/>
</dbReference>
<evidence type="ECO:0000313" key="3">
    <source>
        <dbReference type="Proteomes" id="UP000178450"/>
    </source>
</evidence>
<accession>A0A1F7KFA8</accession>
<dbReference type="Pfam" id="PF13419">
    <property type="entry name" value="HAD_2"/>
    <property type="match status" value="1"/>
</dbReference>
<dbReference type="InterPro" id="IPR041492">
    <property type="entry name" value="HAD_2"/>
</dbReference>
<sequence length="237" mass="27156">MLISPRAVIFDLDDTLVNSTEIAKKILPTVYANNLHLFPGKNVEAVNKVASQIYHKLIYKQRLPIPTADIIVLFEIFKSFHISPLPLTKITKLRQQIDQIFIKNTRATPNARIILKKLKNKNYKIGVLTNRSFSQQSQKLIKTKLLQYVDYLATIEMFPAAKPDPRAFQYILTQLKIKPNEAVMVGNSLDEDILGAKSIGMKGVLLRTPWEKYSPNDENKADFIITDLKELFNQKIF</sequence>
<dbReference type="InterPro" id="IPR051540">
    <property type="entry name" value="S-2-haloacid_dehalogenase"/>
</dbReference>
<dbReference type="EMBL" id="MGBG01000006">
    <property type="protein sequence ID" value="OGK66551.1"/>
    <property type="molecule type" value="Genomic_DNA"/>
</dbReference>
<dbReference type="InterPro" id="IPR023214">
    <property type="entry name" value="HAD_sf"/>
</dbReference>
<dbReference type="NCBIfam" id="TIGR01549">
    <property type="entry name" value="HAD-SF-IA-v1"/>
    <property type="match status" value="1"/>
</dbReference>
<dbReference type="PRINTS" id="PR00413">
    <property type="entry name" value="HADHALOGNASE"/>
</dbReference>
<name>A0A1F7KFA8_9BACT</name>
<dbReference type="Proteomes" id="UP000178450">
    <property type="component" value="Unassembled WGS sequence"/>
</dbReference>
<comment type="caution">
    <text evidence="2">The sequence shown here is derived from an EMBL/GenBank/DDBJ whole genome shotgun (WGS) entry which is preliminary data.</text>
</comment>